<dbReference type="RefSeq" id="WP_109264332.1">
    <property type="nucleotide sequence ID" value="NZ_QEWP01000007.1"/>
</dbReference>
<evidence type="ECO:0008006" key="4">
    <source>
        <dbReference type="Google" id="ProtNLM"/>
    </source>
</evidence>
<accession>A0A2U2B8F8</accession>
<comment type="caution">
    <text evidence="2">The sequence shown here is derived from an EMBL/GenBank/DDBJ whole genome shotgun (WGS) entry which is preliminary data.</text>
</comment>
<evidence type="ECO:0000256" key="1">
    <source>
        <dbReference type="SAM" id="SignalP"/>
    </source>
</evidence>
<reference evidence="2 3" key="1">
    <citation type="submission" date="2018-05" db="EMBL/GenBank/DDBJ databases">
        <title>Marinilabilia rubrum sp. nov., isolated from saltern sediment.</title>
        <authorList>
            <person name="Zhang R."/>
        </authorList>
    </citation>
    <scope>NUCLEOTIDE SEQUENCE [LARGE SCALE GENOMIC DNA]</scope>
    <source>
        <strain evidence="2 3">WTE16</strain>
    </source>
</reference>
<gene>
    <name evidence="2" type="ORF">DDZ16_10070</name>
</gene>
<keyword evidence="1" id="KW-0732">Signal</keyword>
<feature type="chain" id="PRO_5015570823" description="Lipoprotein" evidence="1">
    <location>
        <begin position="20"/>
        <end position="116"/>
    </location>
</feature>
<feature type="signal peptide" evidence="1">
    <location>
        <begin position="1"/>
        <end position="19"/>
    </location>
</feature>
<organism evidence="2 3">
    <name type="scientific">Marinilabilia rubra</name>
    <dbReference type="NCBI Taxonomy" id="2162893"/>
    <lineage>
        <taxon>Bacteria</taxon>
        <taxon>Pseudomonadati</taxon>
        <taxon>Bacteroidota</taxon>
        <taxon>Bacteroidia</taxon>
        <taxon>Marinilabiliales</taxon>
        <taxon>Marinilabiliaceae</taxon>
        <taxon>Marinilabilia</taxon>
    </lineage>
</organism>
<evidence type="ECO:0000313" key="3">
    <source>
        <dbReference type="Proteomes" id="UP000244956"/>
    </source>
</evidence>
<sequence>MKKILLLSAIILVTVCATGQEKKSDLMRKCYVETAAARYDLDEAQQKTLSEAYVARKKTANEINKKKKSGEVSAEMIQSQKQANYSTFMDVLKALTGKKQRELTAFDTETYKKCAQ</sequence>
<dbReference type="Proteomes" id="UP000244956">
    <property type="component" value="Unassembled WGS sequence"/>
</dbReference>
<dbReference type="EMBL" id="QEWP01000007">
    <property type="protein sequence ID" value="PWD99348.1"/>
    <property type="molecule type" value="Genomic_DNA"/>
</dbReference>
<name>A0A2U2B8F8_9BACT</name>
<dbReference type="AlphaFoldDB" id="A0A2U2B8F8"/>
<evidence type="ECO:0000313" key="2">
    <source>
        <dbReference type="EMBL" id="PWD99348.1"/>
    </source>
</evidence>
<keyword evidence="3" id="KW-1185">Reference proteome</keyword>
<proteinExistence type="predicted"/>
<protein>
    <recommendedName>
        <fullName evidence="4">Lipoprotein</fullName>
    </recommendedName>
</protein>